<dbReference type="InterPro" id="IPR028994">
    <property type="entry name" value="Integrin_alpha_N"/>
</dbReference>
<feature type="transmembrane region" description="Helical" evidence="8">
    <location>
        <begin position="237"/>
        <end position="259"/>
    </location>
</feature>
<evidence type="ECO:0000256" key="3">
    <source>
        <dbReference type="ARBA" id="ARBA00022475"/>
    </source>
</evidence>
<gene>
    <name evidence="10" type="ORF">NITGR_330037</name>
</gene>
<accession>M1ZBG1</accession>
<feature type="transmembrane region" description="Helical" evidence="8">
    <location>
        <begin position="306"/>
        <end position="324"/>
    </location>
</feature>
<dbReference type="PANTHER" id="PTHR16026:SF0">
    <property type="entry name" value="CARTILAGE ACIDIC PROTEIN 1"/>
    <property type="match status" value="1"/>
</dbReference>
<dbReference type="Pfam" id="PF07593">
    <property type="entry name" value="UnbV_ASPIC"/>
    <property type="match status" value="1"/>
</dbReference>
<comment type="subcellular location">
    <subcellularLocation>
        <location evidence="1">Cell membrane</location>
        <topology evidence="1">Multi-pass membrane protein</topology>
    </subcellularLocation>
</comment>
<dbReference type="RefSeq" id="WP_005008399.1">
    <property type="nucleotide sequence ID" value="NZ_HG422173.1"/>
</dbReference>
<dbReference type="Gene3D" id="2.130.10.130">
    <property type="entry name" value="Integrin alpha, N-terminal"/>
    <property type="match status" value="1"/>
</dbReference>
<dbReference type="InParanoid" id="M1ZBG1"/>
<comment type="caution">
    <text evidence="10">The sequence shown here is derived from an EMBL/GenBank/DDBJ whole genome shotgun (WGS) entry which is preliminary data.</text>
</comment>
<dbReference type="SUPFAM" id="SSF69318">
    <property type="entry name" value="Integrin alpha N-terminal domain"/>
    <property type="match status" value="1"/>
</dbReference>
<evidence type="ECO:0000256" key="7">
    <source>
        <dbReference type="ARBA" id="ARBA00023136"/>
    </source>
</evidence>
<reference evidence="10 11" key="1">
    <citation type="journal article" date="2013" name="Front. Microbiol.">
        <title>The genome of Nitrospina gracilis illuminates the metabolism and evolution of the major marine nitrite oxidizer.</title>
        <authorList>
            <person name="Luecker S."/>
            <person name="Nowka B."/>
            <person name="Rattei T."/>
            <person name="Spieck E."/>
            <person name="and Daims H."/>
        </authorList>
    </citation>
    <scope>NUCLEOTIDE SEQUENCE [LARGE SCALE GENOMIC DNA]</scope>
    <source>
        <strain evidence="10 11">3/211</strain>
    </source>
</reference>
<evidence type="ECO:0000256" key="8">
    <source>
        <dbReference type="SAM" id="Phobius"/>
    </source>
</evidence>
<dbReference type="HOGENOM" id="CLU_294034_0_0_0"/>
<evidence type="ECO:0000313" key="10">
    <source>
        <dbReference type="EMBL" id="CCQ90639.1"/>
    </source>
</evidence>
<feature type="transmembrane region" description="Helical" evidence="8">
    <location>
        <begin position="78"/>
        <end position="96"/>
    </location>
</feature>
<keyword evidence="5" id="KW-0732">Signal</keyword>
<keyword evidence="4 8" id="KW-0812">Transmembrane</keyword>
<dbReference type="InterPro" id="IPR005524">
    <property type="entry name" value="DUF318"/>
</dbReference>
<feature type="transmembrane region" description="Helical" evidence="8">
    <location>
        <begin position="274"/>
        <end position="294"/>
    </location>
</feature>
<evidence type="ECO:0000256" key="4">
    <source>
        <dbReference type="ARBA" id="ARBA00022692"/>
    </source>
</evidence>
<evidence type="ECO:0000259" key="9">
    <source>
        <dbReference type="Pfam" id="PF07593"/>
    </source>
</evidence>
<dbReference type="AlphaFoldDB" id="M1ZBG1"/>
<keyword evidence="7 8" id="KW-0472">Membrane</keyword>
<dbReference type="EMBL" id="CAQJ01000037">
    <property type="protein sequence ID" value="CCQ90639.1"/>
    <property type="molecule type" value="Genomic_DNA"/>
</dbReference>
<dbReference type="PANTHER" id="PTHR16026">
    <property type="entry name" value="CARTILAGE ACIDIC PROTEIN 1"/>
    <property type="match status" value="1"/>
</dbReference>
<dbReference type="Proteomes" id="UP000011704">
    <property type="component" value="Unassembled WGS sequence"/>
</dbReference>
<keyword evidence="3" id="KW-1003">Cell membrane</keyword>
<keyword evidence="11" id="KW-1185">Reference proteome</keyword>
<evidence type="ECO:0000313" key="11">
    <source>
        <dbReference type="Proteomes" id="UP000011704"/>
    </source>
</evidence>
<evidence type="ECO:0000256" key="5">
    <source>
        <dbReference type="ARBA" id="ARBA00022729"/>
    </source>
</evidence>
<dbReference type="Pfam" id="PF13517">
    <property type="entry name" value="FG-GAP_3"/>
    <property type="match status" value="2"/>
</dbReference>
<feature type="transmembrane region" description="Helical" evidence="8">
    <location>
        <begin position="108"/>
        <end position="129"/>
    </location>
</feature>
<name>M1ZBG1_NITG3</name>
<protein>
    <submittedName>
        <fullName evidence="10">Putative ASPIC/UnbV domain protein</fullName>
    </submittedName>
</protein>
<organism evidence="10 11">
    <name type="scientific">Nitrospina gracilis (strain 3/211)</name>
    <dbReference type="NCBI Taxonomy" id="1266370"/>
    <lineage>
        <taxon>Bacteria</taxon>
        <taxon>Pseudomonadati</taxon>
        <taxon>Nitrospinota/Tectimicrobiota group</taxon>
        <taxon>Nitrospinota</taxon>
        <taxon>Nitrospinia</taxon>
        <taxon>Nitrospinales</taxon>
        <taxon>Nitrospinaceae</taxon>
        <taxon>Nitrospina</taxon>
    </lineage>
</organism>
<feature type="transmembrane region" description="Helical" evidence="8">
    <location>
        <begin position="330"/>
        <end position="353"/>
    </location>
</feature>
<dbReference type="OrthoDB" id="9816120at2"/>
<dbReference type="InterPro" id="IPR027039">
    <property type="entry name" value="Crtac1"/>
</dbReference>
<keyword evidence="6 8" id="KW-1133">Transmembrane helix</keyword>
<feature type="domain" description="ASPIC/UnbV" evidence="9">
    <location>
        <begin position="958"/>
        <end position="1021"/>
    </location>
</feature>
<evidence type="ECO:0000256" key="2">
    <source>
        <dbReference type="ARBA" id="ARBA00006386"/>
    </source>
</evidence>
<dbReference type="Pfam" id="PF03773">
    <property type="entry name" value="ArsP_1"/>
    <property type="match status" value="1"/>
</dbReference>
<dbReference type="GO" id="GO:0005886">
    <property type="term" value="C:plasma membrane"/>
    <property type="evidence" value="ECO:0007669"/>
    <property type="project" value="UniProtKB-SubCell"/>
</dbReference>
<evidence type="ECO:0000256" key="1">
    <source>
        <dbReference type="ARBA" id="ARBA00004651"/>
    </source>
</evidence>
<dbReference type="STRING" id="1266370.NITGR_330037"/>
<sequence length="1032" mass="114861">MIRNRRVVFVAVFCLCVAVGFWLMSRYPALSSKAAMSGTEAFEDKLSHEAHFHVPPGADLTTRIMYTTLNWYETNWKGMSFGLVLAGGFLALLSYLPKKPSPNRFRNSLLGMMVGTPLGVCVNCVAPIAKGIYDAGSRMETALAVMFSSPTLNIVVLTMLFSIFPFYMAVLKVGATFLLVLLIVPFISKNAPIRKRNEEKKPNPVFDACDVEVVEKESWGEAFVGAVKDFFRSFKYIFVRTFPLMLLAGLMGAVLSHLITLDRFIGLQPDVRNLSVLAVLGTFLPLPIAFDIMLTQAMMMSKLADGFVMTLLFTLGTFSVYSAMVVSRTFSTWVAVKLFVIVAVVGMGVGLAADKFSSYRHIQWLEQYDAFVASAPKEPLVKVSANLNTGGSPPERMEYVPTSPRSSELLFEEDGLRVAFTPHGKRNRNETGKMFRSVPGPEMGITYSNELTPRNFIDPFYFGRGVASGDLNRDGWVDVVAATDNGFEAYQNVEGRRFEKLDVPLGEIAGKEAISVAVVDLDNDGWLDVFVTTFHEGNYLWHNPGKSGKTPQVVRVPNGDTVLTSALAFADVNGDGFLDIANGNYHLGILTRTPVTNAANQLVLNDNLEFEVKPLPGIPGQTHTVLFTDLNGDAVQDLTVGNDYRVADTYYFGEGGGAFRKIKRQDGVIPITTENTMSMDTGDIDNDLVPDLYLANIGMSRGIDVVSNIFGTFMQERGRTFCDGGTQVLARRECDTLMQLVTLLNPEKQDIHERCSVLGNRRDIGDCMVTRMALLATRNDDPELCDRIDPGHVLGYKMCDLYFEADWKQYNRDEEIPFRSMSNVMLKGNTDHTMEDVSEMMGVTTAEWSWNARWVDLDNDEWQDLYVVNGVLITQEYTSNNFFHNQQGKTFLQAEEEFGLQDFDHSSTYTYIDFDRDGDLDLVVNTLYGPFKIYINGESEKRSITFRLQDGQGNRNCIGCRITLHYGPEGGRHQMREIRAGGGFHSFDAAFAHFGLGAHDFVSRVGIRWSDGTTSTISRPMAAGGEYLISRN</sequence>
<dbReference type="InterPro" id="IPR013517">
    <property type="entry name" value="FG-GAP"/>
</dbReference>
<comment type="similarity">
    <text evidence="2">Belongs to the UPF0718 family.</text>
</comment>
<dbReference type="InterPro" id="IPR011519">
    <property type="entry name" value="UnbV_ASPIC"/>
</dbReference>
<proteinExistence type="inferred from homology"/>
<feature type="transmembrane region" description="Helical" evidence="8">
    <location>
        <begin position="7"/>
        <end position="24"/>
    </location>
</feature>
<evidence type="ECO:0000256" key="6">
    <source>
        <dbReference type="ARBA" id="ARBA00022989"/>
    </source>
</evidence>
<feature type="transmembrane region" description="Helical" evidence="8">
    <location>
        <begin position="154"/>
        <end position="187"/>
    </location>
</feature>